<dbReference type="STRING" id="1121420.SAMN02746098_04505"/>
<reference evidence="2" key="1">
    <citation type="submission" date="2016-11" db="EMBL/GenBank/DDBJ databases">
        <authorList>
            <person name="Varghese N."/>
            <person name="Submissions S."/>
        </authorList>
    </citation>
    <scope>NUCLEOTIDE SEQUENCE [LARGE SCALE GENOMIC DNA]</scope>
    <source>
        <strain evidence="2">DSM 15449</strain>
    </source>
</reference>
<dbReference type="Proteomes" id="UP000183954">
    <property type="component" value="Unassembled WGS sequence"/>
</dbReference>
<gene>
    <name evidence="1" type="ORF">SAMN02746098_04505</name>
</gene>
<evidence type="ECO:0000313" key="1">
    <source>
        <dbReference type="EMBL" id="SHI70902.1"/>
    </source>
</evidence>
<protein>
    <submittedName>
        <fullName evidence="1">Uncharacterized protein</fullName>
    </submittedName>
</protein>
<proteinExistence type="predicted"/>
<dbReference type="EMBL" id="FQXJ01000023">
    <property type="protein sequence ID" value="SHI70902.1"/>
    <property type="molecule type" value="Genomic_DNA"/>
</dbReference>
<accession>A0A1M6DCC8</accession>
<dbReference type="AlphaFoldDB" id="A0A1M6DCC8"/>
<evidence type="ECO:0000313" key="2">
    <source>
        <dbReference type="Proteomes" id="UP000183954"/>
    </source>
</evidence>
<organism evidence="1 2">
    <name type="scientific">Desulfosporosinus lacus DSM 15449</name>
    <dbReference type="NCBI Taxonomy" id="1121420"/>
    <lineage>
        <taxon>Bacteria</taxon>
        <taxon>Bacillati</taxon>
        <taxon>Bacillota</taxon>
        <taxon>Clostridia</taxon>
        <taxon>Eubacteriales</taxon>
        <taxon>Desulfitobacteriaceae</taxon>
        <taxon>Desulfosporosinus</taxon>
    </lineage>
</organism>
<keyword evidence="2" id="KW-1185">Reference proteome</keyword>
<sequence>MAPNAGQMPDCTRKLLGFVLAEKFERENGYVLPMCSKLIETRCKKW</sequence>
<name>A0A1M6DCC8_9FIRM</name>